<dbReference type="PANTHER" id="PTHR30246:SF1">
    <property type="entry name" value="2-DEHYDRO-3-DEOXY-6-PHOSPHOGALACTONATE ALDOLASE-RELATED"/>
    <property type="match status" value="1"/>
</dbReference>
<dbReference type="AlphaFoldDB" id="A0AAW0L6M3"/>
<feature type="compositionally biased region" description="Basic residues" evidence="6">
    <location>
        <begin position="17"/>
        <end position="34"/>
    </location>
</feature>
<feature type="region of interest" description="Disordered" evidence="6">
    <location>
        <begin position="1"/>
        <end position="34"/>
    </location>
</feature>
<evidence type="ECO:0000313" key="7">
    <source>
        <dbReference type="EMBL" id="KAK7847209.1"/>
    </source>
</evidence>
<dbReference type="GO" id="GO:0016829">
    <property type="term" value="F:lyase activity"/>
    <property type="evidence" value="ECO:0007669"/>
    <property type="project" value="UniProtKB-KW"/>
</dbReference>
<evidence type="ECO:0000256" key="3">
    <source>
        <dbReference type="ARBA" id="ARBA00011233"/>
    </source>
</evidence>
<feature type="compositionally biased region" description="Polar residues" evidence="6">
    <location>
        <begin position="1"/>
        <end position="11"/>
    </location>
</feature>
<reference evidence="7 8" key="1">
    <citation type="journal article" date="2018" name="Sci. Data">
        <title>The draft genome sequence of cork oak.</title>
        <authorList>
            <person name="Ramos A.M."/>
            <person name="Usie A."/>
            <person name="Barbosa P."/>
            <person name="Barros P.M."/>
            <person name="Capote T."/>
            <person name="Chaves I."/>
            <person name="Simoes F."/>
            <person name="Abreu I."/>
            <person name="Carrasquinho I."/>
            <person name="Faro C."/>
            <person name="Guimaraes J.B."/>
            <person name="Mendonca D."/>
            <person name="Nobrega F."/>
            <person name="Rodrigues L."/>
            <person name="Saibo N.J.M."/>
            <person name="Varela M.C."/>
            <person name="Egas C."/>
            <person name="Matos J."/>
            <person name="Miguel C.M."/>
            <person name="Oliveira M.M."/>
            <person name="Ricardo C.P."/>
            <person name="Goncalves S."/>
        </authorList>
    </citation>
    <scope>NUCLEOTIDE SEQUENCE [LARGE SCALE GENOMIC DNA]</scope>
    <source>
        <strain evidence="8">cv. HL8</strain>
    </source>
</reference>
<keyword evidence="8" id="KW-1185">Reference proteome</keyword>
<gene>
    <name evidence="7" type="ORF">CFP56_006986</name>
</gene>
<keyword evidence="4" id="KW-0456">Lyase</keyword>
<dbReference type="InterPro" id="IPR013785">
    <property type="entry name" value="Aldolase_TIM"/>
</dbReference>
<name>A0AAW0L6M3_QUESU</name>
<accession>A0AAW0L6M3</accession>
<dbReference type="PANTHER" id="PTHR30246">
    <property type="entry name" value="2-KETO-3-DEOXY-6-PHOSPHOGLUCONATE ALDOLASE"/>
    <property type="match status" value="1"/>
</dbReference>
<evidence type="ECO:0000256" key="4">
    <source>
        <dbReference type="ARBA" id="ARBA00023239"/>
    </source>
</evidence>
<evidence type="ECO:0000256" key="2">
    <source>
        <dbReference type="ARBA" id="ARBA00006906"/>
    </source>
</evidence>
<comment type="caution">
    <text evidence="7">The sequence shown here is derived from an EMBL/GenBank/DDBJ whole genome shotgun (WGS) entry which is preliminary data.</text>
</comment>
<comment type="pathway">
    <text evidence="1">Carbohydrate acid metabolism.</text>
</comment>
<comment type="subunit">
    <text evidence="3">Homotrimer.</text>
</comment>
<protein>
    <submittedName>
        <fullName evidence="7">Uncharacterized protein</fullName>
    </submittedName>
</protein>
<evidence type="ECO:0000256" key="1">
    <source>
        <dbReference type="ARBA" id="ARBA00004761"/>
    </source>
</evidence>
<organism evidence="7 8">
    <name type="scientific">Quercus suber</name>
    <name type="common">Cork oak</name>
    <dbReference type="NCBI Taxonomy" id="58331"/>
    <lineage>
        <taxon>Eukaryota</taxon>
        <taxon>Viridiplantae</taxon>
        <taxon>Streptophyta</taxon>
        <taxon>Embryophyta</taxon>
        <taxon>Tracheophyta</taxon>
        <taxon>Spermatophyta</taxon>
        <taxon>Magnoliopsida</taxon>
        <taxon>eudicotyledons</taxon>
        <taxon>Gunneridae</taxon>
        <taxon>Pentapetalae</taxon>
        <taxon>rosids</taxon>
        <taxon>fabids</taxon>
        <taxon>Fagales</taxon>
        <taxon>Fagaceae</taxon>
        <taxon>Quercus</taxon>
    </lineage>
</organism>
<dbReference type="InterPro" id="IPR000887">
    <property type="entry name" value="Aldlse_KDPG_KHG"/>
</dbReference>
<keyword evidence="5" id="KW-0119">Carbohydrate metabolism</keyword>
<evidence type="ECO:0000313" key="8">
    <source>
        <dbReference type="Proteomes" id="UP000237347"/>
    </source>
</evidence>
<evidence type="ECO:0000256" key="5">
    <source>
        <dbReference type="ARBA" id="ARBA00023277"/>
    </source>
</evidence>
<sequence length="98" mass="10829">MAAPKSSSNPSVAAPHPNRRRRLQPRRRRAHPRARPLPNYFSVLVRSKIGCRDIMVDAQCGEVLYIPGVMTPTEILFAYDSGAKIVKVYPVSALGGSR</sequence>
<dbReference type="EMBL" id="PKMF04000145">
    <property type="protein sequence ID" value="KAK7847209.1"/>
    <property type="molecule type" value="Genomic_DNA"/>
</dbReference>
<comment type="similarity">
    <text evidence="2">Belongs to the KHG/KDPG aldolase family.</text>
</comment>
<proteinExistence type="inferred from homology"/>
<dbReference type="Proteomes" id="UP000237347">
    <property type="component" value="Unassembled WGS sequence"/>
</dbReference>
<dbReference type="SUPFAM" id="SSF51569">
    <property type="entry name" value="Aldolase"/>
    <property type="match status" value="1"/>
</dbReference>
<dbReference type="Gene3D" id="3.20.20.70">
    <property type="entry name" value="Aldolase class I"/>
    <property type="match status" value="1"/>
</dbReference>
<evidence type="ECO:0000256" key="6">
    <source>
        <dbReference type="SAM" id="MobiDB-lite"/>
    </source>
</evidence>